<feature type="region of interest" description="Disordered" evidence="1">
    <location>
        <begin position="244"/>
        <end position="321"/>
    </location>
</feature>
<feature type="compositionally biased region" description="Polar residues" evidence="1">
    <location>
        <begin position="77"/>
        <end position="130"/>
    </location>
</feature>
<proteinExistence type="predicted"/>
<gene>
    <name evidence="2" type="ORF">MAM1_0308d09510</name>
</gene>
<evidence type="ECO:0000313" key="3">
    <source>
        <dbReference type="Proteomes" id="UP000053815"/>
    </source>
</evidence>
<feature type="region of interest" description="Disordered" evidence="1">
    <location>
        <begin position="453"/>
        <end position="495"/>
    </location>
</feature>
<feature type="compositionally biased region" description="Polar residues" evidence="1">
    <location>
        <begin position="149"/>
        <end position="158"/>
    </location>
</feature>
<feature type="compositionally biased region" description="Basic residues" evidence="1">
    <location>
        <begin position="427"/>
        <end position="439"/>
    </location>
</feature>
<reference evidence="2" key="1">
    <citation type="submission" date="2014-09" db="EMBL/GenBank/DDBJ databases">
        <title>Draft genome sequence of an oleaginous Mucoromycotina fungus Mucor ambiguus NBRC6742.</title>
        <authorList>
            <person name="Takeda I."/>
            <person name="Yamane N."/>
            <person name="Morita T."/>
            <person name="Tamano K."/>
            <person name="Machida M."/>
            <person name="Baker S."/>
            <person name="Koike H."/>
        </authorList>
    </citation>
    <scope>NUCLEOTIDE SEQUENCE</scope>
    <source>
        <strain evidence="2">NBRC 6742</strain>
    </source>
</reference>
<evidence type="ECO:0000256" key="1">
    <source>
        <dbReference type="SAM" id="MobiDB-lite"/>
    </source>
</evidence>
<dbReference type="OrthoDB" id="2242308at2759"/>
<evidence type="ECO:0000313" key="2">
    <source>
        <dbReference type="EMBL" id="GAN09977.1"/>
    </source>
</evidence>
<accession>A0A0C9N1U6</accession>
<dbReference type="Proteomes" id="UP000053815">
    <property type="component" value="Unassembled WGS sequence"/>
</dbReference>
<sequence>MTLSSDPNEADIIDIQDKLGYVDTGPIQQRQAKATRNQPSYTPAVSSTSHIILKEPIPQRQVHFPMDYNNSAKKRSSTSARPEMGQTSFHGTTQPNHNTIKKSNLPDTATITAPDTSNNVNSVPYSLNVSQQALQQQQQQQQQRPPPASRSNSFNSNNKGKERQHATMPEIPSLAIPTSSSSSSSTDPSPLKYPNSSGNIGLRGPPQTTQARNEIKDLFVSKFLELKELADMLQLIDEPLPKPMYNHKHSFEQLPRPTPSKSDPNYPQLRRKPSKGRMTAGYAYPSPENNRQMYNKSVDSTTNYQEPNNRHTTSSRGIYDNNTRDYQMDLHDKRTPHDGNSYYGHPPPPPLQAASYYHNSYDDNRDYYLANEEPFMVDHEDYYMGHHPPHPPPSQVHAQRMQPPSRFYDGGQRRKSFSNLHEEQYRLNRRRSRGNMRRSTIRQAPAFYEYADMAPPPLHHHQHPYPYGGPPYYQSQQYSPNGGGKGNGGGADYYS</sequence>
<dbReference type="EMBL" id="DF836597">
    <property type="protein sequence ID" value="GAN09977.1"/>
    <property type="molecule type" value="Genomic_DNA"/>
</dbReference>
<feature type="compositionally biased region" description="Low complexity" evidence="1">
    <location>
        <begin position="171"/>
        <end position="190"/>
    </location>
</feature>
<name>A0A0C9N1U6_9FUNG</name>
<feature type="region of interest" description="Disordered" evidence="1">
    <location>
        <begin position="408"/>
        <end position="439"/>
    </location>
</feature>
<feature type="region of interest" description="Disordered" evidence="1">
    <location>
        <begin position="69"/>
        <end position="209"/>
    </location>
</feature>
<dbReference type="AlphaFoldDB" id="A0A0C9N1U6"/>
<feature type="compositionally biased region" description="Gly residues" evidence="1">
    <location>
        <begin position="481"/>
        <end position="495"/>
    </location>
</feature>
<feature type="compositionally biased region" description="Polar residues" evidence="1">
    <location>
        <begin position="287"/>
        <end position="321"/>
    </location>
</feature>
<feature type="compositionally biased region" description="Low complexity" evidence="1">
    <location>
        <begin position="464"/>
        <end position="480"/>
    </location>
</feature>
<organism evidence="2">
    <name type="scientific">Mucor ambiguus</name>
    <dbReference type="NCBI Taxonomy" id="91626"/>
    <lineage>
        <taxon>Eukaryota</taxon>
        <taxon>Fungi</taxon>
        <taxon>Fungi incertae sedis</taxon>
        <taxon>Mucoromycota</taxon>
        <taxon>Mucoromycotina</taxon>
        <taxon>Mucoromycetes</taxon>
        <taxon>Mucorales</taxon>
        <taxon>Mucorineae</taxon>
        <taxon>Mucoraceae</taxon>
        <taxon>Mucor</taxon>
    </lineage>
</organism>
<feature type="compositionally biased region" description="Low complexity" evidence="1">
    <location>
        <begin position="131"/>
        <end position="143"/>
    </location>
</feature>
<keyword evidence="3" id="KW-1185">Reference proteome</keyword>
<protein>
    <submittedName>
        <fullName evidence="2">Uncharacterized protein</fullName>
    </submittedName>
</protein>